<feature type="domain" description="Cryptochrome/DNA photolyase FAD-binding" evidence="4">
    <location>
        <begin position="57"/>
        <end position="177"/>
    </location>
</feature>
<evidence type="ECO:0000256" key="3">
    <source>
        <dbReference type="PIRSR" id="PIRSR602081-1"/>
    </source>
</evidence>
<evidence type="ECO:0000313" key="6">
    <source>
        <dbReference type="Proteomes" id="UP000321301"/>
    </source>
</evidence>
<reference evidence="5 6" key="1">
    <citation type="submission" date="2019-07" db="EMBL/GenBank/DDBJ databases">
        <title>Whole genome shotgun sequence of Cyclobacterium qasimii NBRC 106168.</title>
        <authorList>
            <person name="Hosoyama A."/>
            <person name="Uohara A."/>
            <person name="Ohji S."/>
            <person name="Ichikawa N."/>
        </authorList>
    </citation>
    <scope>NUCLEOTIDE SEQUENCE [LARGE SCALE GENOMIC DNA]</scope>
    <source>
        <strain evidence="5 6">NBRC 106168</strain>
    </source>
</reference>
<dbReference type="PANTHER" id="PTHR11455">
    <property type="entry name" value="CRYPTOCHROME"/>
    <property type="match status" value="1"/>
</dbReference>
<sequence length="352" mass="41166">MRVREIDPLRYAQSRNYGDGAVTRLSPYISRGVISTRHVYEYIVSLEISEAVSEKLIQELAWRDYWQQVWIAKGDAIHTHLKQAQKPVSNFQIPKAIVEASTGIEVVDTAIRELYRTGYMHNHMRMYVAAICCNMAHSHWLAPAKWMYSHLLDGDIASNQLSWQWVAGAFSNNKYYANQENINRFFHSDQKNTFLDVPYERFENMETPIALRENISLKVGLHLPNIERSPALVDQPTLVYNYYNVNPDWHKGESFQRVLLLEPSQFETYPVHQKCIDFMIGLSENIPEIKVFVGELDELLVQVSSENIIYKEHPLNAHYQGFQEPRDWLSTVTGYYPSFFSFWKKCKKELMK</sequence>
<evidence type="ECO:0000256" key="2">
    <source>
        <dbReference type="ARBA" id="ARBA00022827"/>
    </source>
</evidence>
<dbReference type="GO" id="GO:0032922">
    <property type="term" value="P:circadian regulation of gene expression"/>
    <property type="evidence" value="ECO:0007669"/>
    <property type="project" value="TreeGrafter"/>
</dbReference>
<name>A0A512CD45_9BACT</name>
<keyword evidence="2 3" id="KW-0274">FAD</keyword>
<keyword evidence="1 3" id="KW-0285">Flavoprotein</keyword>
<dbReference type="GO" id="GO:0003677">
    <property type="term" value="F:DNA binding"/>
    <property type="evidence" value="ECO:0007669"/>
    <property type="project" value="TreeGrafter"/>
</dbReference>
<dbReference type="GO" id="GO:0005737">
    <property type="term" value="C:cytoplasm"/>
    <property type="evidence" value="ECO:0007669"/>
    <property type="project" value="TreeGrafter"/>
</dbReference>
<dbReference type="SUPFAM" id="SSF48173">
    <property type="entry name" value="Cryptochrome/photolyase FAD-binding domain"/>
    <property type="match status" value="1"/>
</dbReference>
<evidence type="ECO:0000256" key="1">
    <source>
        <dbReference type="ARBA" id="ARBA00022630"/>
    </source>
</evidence>
<dbReference type="Gene3D" id="1.10.579.10">
    <property type="entry name" value="DNA Cyclobutane Dipyrimidine Photolyase, subunit A, domain 3"/>
    <property type="match status" value="1"/>
</dbReference>
<dbReference type="InterPro" id="IPR002081">
    <property type="entry name" value="Cryptochrome/DNA_photolyase_1"/>
</dbReference>
<organism evidence="5 6">
    <name type="scientific">Cyclobacterium qasimii</name>
    <dbReference type="NCBI Taxonomy" id="1350429"/>
    <lineage>
        <taxon>Bacteria</taxon>
        <taxon>Pseudomonadati</taxon>
        <taxon>Bacteroidota</taxon>
        <taxon>Cytophagia</taxon>
        <taxon>Cytophagales</taxon>
        <taxon>Cyclobacteriaceae</taxon>
        <taxon>Cyclobacterium</taxon>
    </lineage>
</organism>
<comment type="caution">
    <text evidence="5">The sequence shown here is derived from an EMBL/GenBank/DDBJ whole genome shotgun (WGS) entry which is preliminary data.</text>
</comment>
<dbReference type="InterPro" id="IPR036134">
    <property type="entry name" value="Crypto/Photolyase_FAD-like_sf"/>
</dbReference>
<feature type="binding site" evidence="3">
    <location>
        <position position="11"/>
    </location>
    <ligand>
        <name>FAD</name>
        <dbReference type="ChEBI" id="CHEBI:57692"/>
    </ligand>
</feature>
<dbReference type="GO" id="GO:0071949">
    <property type="term" value="F:FAD binding"/>
    <property type="evidence" value="ECO:0007669"/>
    <property type="project" value="TreeGrafter"/>
</dbReference>
<gene>
    <name evidence="5" type="ORF">CQA01_26650</name>
</gene>
<evidence type="ECO:0000313" key="5">
    <source>
        <dbReference type="EMBL" id="GEO22131.1"/>
    </source>
</evidence>
<feature type="binding site" evidence="3">
    <location>
        <begin position="153"/>
        <end position="155"/>
    </location>
    <ligand>
        <name>FAD</name>
        <dbReference type="ChEBI" id="CHEBI:57692"/>
    </ligand>
</feature>
<accession>A0A512CD45</accession>
<dbReference type="InterPro" id="IPR005101">
    <property type="entry name" value="Cryptochr/Photolyase_FAD-bd"/>
</dbReference>
<dbReference type="Proteomes" id="UP000321301">
    <property type="component" value="Unassembled WGS sequence"/>
</dbReference>
<dbReference type="PANTHER" id="PTHR11455:SF18">
    <property type="entry name" value="SI:CH1073-390K14.1"/>
    <property type="match status" value="1"/>
</dbReference>
<dbReference type="Pfam" id="PF03441">
    <property type="entry name" value="FAD_binding_7"/>
    <property type="match status" value="1"/>
</dbReference>
<dbReference type="Gene3D" id="1.25.40.80">
    <property type="match status" value="1"/>
</dbReference>
<dbReference type="RefSeq" id="WP_170235689.1">
    <property type="nucleotide sequence ID" value="NZ_BJYV01000013.1"/>
</dbReference>
<proteinExistence type="predicted"/>
<keyword evidence="6" id="KW-1185">Reference proteome</keyword>
<dbReference type="EMBL" id="BJYV01000013">
    <property type="protein sequence ID" value="GEO22131.1"/>
    <property type="molecule type" value="Genomic_DNA"/>
</dbReference>
<dbReference type="GO" id="GO:0043153">
    <property type="term" value="P:entrainment of circadian clock by photoperiod"/>
    <property type="evidence" value="ECO:0007669"/>
    <property type="project" value="TreeGrafter"/>
</dbReference>
<dbReference type="GO" id="GO:0003904">
    <property type="term" value="F:deoxyribodipyrimidine photo-lyase activity"/>
    <property type="evidence" value="ECO:0007669"/>
    <property type="project" value="TreeGrafter"/>
</dbReference>
<protein>
    <recommendedName>
        <fullName evidence="4">Cryptochrome/DNA photolyase FAD-binding domain-containing protein</fullName>
    </recommendedName>
</protein>
<evidence type="ECO:0000259" key="4">
    <source>
        <dbReference type="Pfam" id="PF03441"/>
    </source>
</evidence>
<dbReference type="AlphaFoldDB" id="A0A512CD45"/>
<comment type="cofactor">
    <cofactor evidence="3">
        <name>FAD</name>
        <dbReference type="ChEBI" id="CHEBI:57692"/>
    </cofactor>
    <text evidence="3">Binds 1 FAD per subunit.</text>
</comment>